<evidence type="ECO:0000259" key="2">
    <source>
        <dbReference type="PROSITE" id="PS50181"/>
    </source>
</evidence>
<dbReference type="STRING" id="914234.M2PML4"/>
<keyword evidence="4" id="KW-1185">Reference proteome</keyword>
<dbReference type="SUPFAM" id="SSF81383">
    <property type="entry name" value="F-box domain"/>
    <property type="match status" value="1"/>
</dbReference>
<evidence type="ECO:0000313" key="3">
    <source>
        <dbReference type="EMBL" id="EMD37639.1"/>
    </source>
</evidence>
<evidence type="ECO:0000313" key="4">
    <source>
        <dbReference type="Proteomes" id="UP000016930"/>
    </source>
</evidence>
<sequence>MTRTYSLCCTFQPKRRKSQQDPHAGPLSPLRLPSLTGGYDLAPGASFATLPDDIILLIINFLYVKDILGLRQTSRRFQSLTKLRWVWHSALKRHVVDQGLPVPAAASDLQSLSAEHLESRVIHALRFHENWNAAQPKVQRSIKFDTDVPSCETELEGEGEGGCAEDVPRMPRTLQVKQVLFLPGRNGDFVLTLTERTIACWEVPLDGSDAYRIAVWENAVPIDQMVVNEDPTHEAVLAFTVGSKAANGIAEVTMLKLDKFHGCFTVHSRARIRRELSAPLWLMRGDYLIAGEVLMVLFFAGPVQFVPLLNIHDISNHGVADLDNRVLTVKAIGRFLVILRERAIEVVYAPSWDGRRILNNALMEPGAYAQIDTFAFEAAVVVHRARSTTPEQPDWPAETVSILRRCRDDGVHTIEQFDLLPMPAVLKAQAQLKRPCVFPSEHTWIQHVAPSCGSLRAGAGGKGFWMQTENVTSRHSIYPARSLIGFDVQRGSGRDGHPESKDDTERQSRAGKHWGRNELRVSQNPVHSRRCAMGEIVEGKYAITSSDLEDSVGRIALGDRHGWVEILDFA</sequence>
<reference evidence="3 4" key="1">
    <citation type="journal article" date="2012" name="Proc. Natl. Acad. Sci. U.S.A.">
        <title>Comparative genomics of Ceriporiopsis subvermispora and Phanerochaete chrysosporium provide insight into selective ligninolysis.</title>
        <authorList>
            <person name="Fernandez-Fueyo E."/>
            <person name="Ruiz-Duenas F.J."/>
            <person name="Ferreira P."/>
            <person name="Floudas D."/>
            <person name="Hibbett D.S."/>
            <person name="Canessa P."/>
            <person name="Larrondo L.F."/>
            <person name="James T.Y."/>
            <person name="Seelenfreund D."/>
            <person name="Lobos S."/>
            <person name="Polanco R."/>
            <person name="Tello M."/>
            <person name="Honda Y."/>
            <person name="Watanabe T."/>
            <person name="Watanabe T."/>
            <person name="Ryu J.S."/>
            <person name="Kubicek C.P."/>
            <person name="Schmoll M."/>
            <person name="Gaskell J."/>
            <person name="Hammel K.E."/>
            <person name="St John F.J."/>
            <person name="Vanden Wymelenberg A."/>
            <person name="Sabat G."/>
            <person name="Splinter BonDurant S."/>
            <person name="Syed K."/>
            <person name="Yadav J.S."/>
            <person name="Doddapaneni H."/>
            <person name="Subramanian V."/>
            <person name="Lavin J.L."/>
            <person name="Oguiza J.A."/>
            <person name="Perez G."/>
            <person name="Pisabarro A.G."/>
            <person name="Ramirez L."/>
            <person name="Santoyo F."/>
            <person name="Master E."/>
            <person name="Coutinho P.M."/>
            <person name="Henrissat B."/>
            <person name="Lombard V."/>
            <person name="Magnuson J.K."/>
            <person name="Kuees U."/>
            <person name="Hori C."/>
            <person name="Igarashi K."/>
            <person name="Samejima M."/>
            <person name="Held B.W."/>
            <person name="Barry K.W."/>
            <person name="LaButti K.M."/>
            <person name="Lapidus A."/>
            <person name="Lindquist E.A."/>
            <person name="Lucas S.M."/>
            <person name="Riley R."/>
            <person name="Salamov A.A."/>
            <person name="Hoffmeister D."/>
            <person name="Schwenk D."/>
            <person name="Hadar Y."/>
            <person name="Yarden O."/>
            <person name="de Vries R.P."/>
            <person name="Wiebenga A."/>
            <person name="Stenlid J."/>
            <person name="Eastwood D."/>
            <person name="Grigoriev I.V."/>
            <person name="Berka R.M."/>
            <person name="Blanchette R.A."/>
            <person name="Kersten P."/>
            <person name="Martinez A.T."/>
            <person name="Vicuna R."/>
            <person name="Cullen D."/>
        </authorList>
    </citation>
    <scope>NUCLEOTIDE SEQUENCE [LARGE SCALE GENOMIC DNA]</scope>
    <source>
        <strain evidence="3 4">B</strain>
    </source>
</reference>
<feature type="domain" description="F-box" evidence="2">
    <location>
        <begin position="44"/>
        <end position="90"/>
    </location>
</feature>
<dbReference type="Proteomes" id="UP000016930">
    <property type="component" value="Unassembled WGS sequence"/>
</dbReference>
<evidence type="ECO:0000256" key="1">
    <source>
        <dbReference type="SAM" id="MobiDB-lite"/>
    </source>
</evidence>
<gene>
    <name evidence="3" type="ORF">CERSUDRAFT_94639</name>
</gene>
<dbReference type="InterPro" id="IPR001810">
    <property type="entry name" value="F-box_dom"/>
</dbReference>
<protein>
    <recommendedName>
        <fullName evidence="2">F-box domain-containing protein</fullName>
    </recommendedName>
</protein>
<dbReference type="OrthoDB" id="2688364at2759"/>
<dbReference type="AlphaFoldDB" id="M2PML4"/>
<feature type="compositionally biased region" description="Basic and acidic residues" evidence="1">
    <location>
        <begin position="492"/>
        <end position="508"/>
    </location>
</feature>
<dbReference type="InterPro" id="IPR036047">
    <property type="entry name" value="F-box-like_dom_sf"/>
</dbReference>
<name>M2PML4_CERS8</name>
<dbReference type="PROSITE" id="PS50181">
    <property type="entry name" value="FBOX"/>
    <property type="match status" value="1"/>
</dbReference>
<feature type="region of interest" description="Disordered" evidence="1">
    <location>
        <begin position="488"/>
        <end position="517"/>
    </location>
</feature>
<accession>M2PML4</accession>
<dbReference type="HOGENOM" id="CLU_506280_0_0_1"/>
<organism evidence="3 4">
    <name type="scientific">Ceriporiopsis subvermispora (strain B)</name>
    <name type="common">White-rot fungus</name>
    <name type="synonym">Gelatoporia subvermispora</name>
    <dbReference type="NCBI Taxonomy" id="914234"/>
    <lineage>
        <taxon>Eukaryota</taxon>
        <taxon>Fungi</taxon>
        <taxon>Dikarya</taxon>
        <taxon>Basidiomycota</taxon>
        <taxon>Agaricomycotina</taxon>
        <taxon>Agaricomycetes</taxon>
        <taxon>Polyporales</taxon>
        <taxon>Gelatoporiaceae</taxon>
        <taxon>Gelatoporia</taxon>
    </lineage>
</organism>
<dbReference type="Gene3D" id="1.20.1280.50">
    <property type="match status" value="1"/>
</dbReference>
<dbReference type="EMBL" id="KB445796">
    <property type="protein sequence ID" value="EMD37639.1"/>
    <property type="molecule type" value="Genomic_DNA"/>
</dbReference>
<proteinExistence type="predicted"/>
<dbReference type="Pfam" id="PF12937">
    <property type="entry name" value="F-box-like"/>
    <property type="match status" value="1"/>
</dbReference>